<dbReference type="PANTHER" id="PTHR12085">
    <property type="entry name" value="SERINE/THREONINE-PROTEIN PHOSPHATASE 2A REGULATORY SUBUNIT B'' SUBUNIT GAMMA"/>
    <property type="match status" value="1"/>
</dbReference>
<dbReference type="Gene3D" id="1.10.238.10">
    <property type="entry name" value="EF-hand"/>
    <property type="match status" value="1"/>
</dbReference>
<dbReference type="EMBL" id="GFXV01007866">
    <property type="protein sequence ID" value="MBW19671.1"/>
    <property type="molecule type" value="Transcribed_RNA"/>
</dbReference>
<comment type="subcellular location">
    <subcellularLocation>
        <location evidence="1">Cytoplasm</location>
    </subcellularLocation>
</comment>
<dbReference type="OrthoDB" id="10265007at2759"/>
<dbReference type="GO" id="GO:0005819">
    <property type="term" value="C:spindle"/>
    <property type="evidence" value="ECO:0007669"/>
    <property type="project" value="TreeGrafter"/>
</dbReference>
<dbReference type="GO" id="GO:0035303">
    <property type="term" value="P:regulation of dephosphorylation"/>
    <property type="evidence" value="ECO:0007669"/>
    <property type="project" value="InterPro"/>
</dbReference>
<keyword evidence="3" id="KW-0106">Calcium</keyword>
<dbReference type="GO" id="GO:0005813">
    <property type="term" value="C:centrosome"/>
    <property type="evidence" value="ECO:0007669"/>
    <property type="project" value="TreeGrafter"/>
</dbReference>
<evidence type="ECO:0000256" key="3">
    <source>
        <dbReference type="ARBA" id="ARBA00022837"/>
    </source>
</evidence>
<dbReference type="AlphaFoldDB" id="A0A2H8U0V6"/>
<gene>
    <name evidence="4" type="primary">ppp2r3c</name>
</gene>
<dbReference type="GO" id="GO:0030865">
    <property type="term" value="P:cortical cytoskeleton organization"/>
    <property type="evidence" value="ECO:0007669"/>
    <property type="project" value="TreeGrafter"/>
</dbReference>
<evidence type="ECO:0000313" key="4">
    <source>
        <dbReference type="EMBL" id="MBW19671.1"/>
    </source>
</evidence>
<protein>
    <submittedName>
        <fullName evidence="4">Serine/threonine-protein phosphatase 2A regulatory subunit B'' subunit gamma</fullName>
    </submittedName>
</protein>
<organism evidence="4">
    <name type="scientific">Melanaphis sacchari</name>
    <dbReference type="NCBI Taxonomy" id="742174"/>
    <lineage>
        <taxon>Eukaryota</taxon>
        <taxon>Metazoa</taxon>
        <taxon>Ecdysozoa</taxon>
        <taxon>Arthropoda</taxon>
        <taxon>Hexapoda</taxon>
        <taxon>Insecta</taxon>
        <taxon>Pterygota</taxon>
        <taxon>Neoptera</taxon>
        <taxon>Paraneoptera</taxon>
        <taxon>Hemiptera</taxon>
        <taxon>Sternorrhyncha</taxon>
        <taxon>Aphidomorpha</taxon>
        <taxon>Aphidoidea</taxon>
        <taxon>Aphididae</taxon>
        <taxon>Aphidini</taxon>
        <taxon>Melanaphis</taxon>
    </lineage>
</organism>
<dbReference type="PROSITE" id="PS00018">
    <property type="entry name" value="EF_HAND_1"/>
    <property type="match status" value="1"/>
</dbReference>
<keyword evidence="2" id="KW-0963">Cytoplasm</keyword>
<reference evidence="4" key="1">
    <citation type="submission" date="2017-10" db="EMBL/GenBank/DDBJ databases">
        <title>Transcriptome Assembly of Sugarcane Aphid Adults.</title>
        <authorList>
            <person name="Scully E.D."/>
            <person name="Palmer N.A."/>
            <person name="Geib S.M."/>
            <person name="Sarath G."/>
            <person name="Sattler S.E."/>
        </authorList>
    </citation>
    <scope>NUCLEOTIDE SEQUENCE</scope>
    <source>
        <tissue evidence="4">Whole body</tissue>
    </source>
</reference>
<dbReference type="SUPFAM" id="SSF47473">
    <property type="entry name" value="EF-hand"/>
    <property type="match status" value="1"/>
</dbReference>
<dbReference type="GO" id="GO:0000226">
    <property type="term" value="P:microtubule cytoskeleton organization"/>
    <property type="evidence" value="ECO:0007669"/>
    <property type="project" value="TreeGrafter"/>
</dbReference>
<dbReference type="GO" id="GO:0005737">
    <property type="term" value="C:cytoplasm"/>
    <property type="evidence" value="ECO:0007669"/>
    <property type="project" value="UniProtKB-SubCell"/>
</dbReference>
<dbReference type="InterPro" id="IPR039865">
    <property type="entry name" value="PPP2R3C"/>
</dbReference>
<sequence>MDKLTMDFNYENCMKEGLKNLAITSTVKIKSEEKYFKEVMQQDDTGVKILKKLSGNDLPTFYIPQVTEEVNIFKAQLRAEARGRFFERELSRLLTSEELKYMWTLLQEHHTPLNNFIHNQYINYKSFIQVKQKLSDKYKSFFNPSIFLQLQDSKIKGFLSIDTFFNYIMKKIWIDQTRNGLSQYDSSGCGYLSEADFEAYILDLIPTLTQLKKLEKMFYSFYSCMVVRKFFFYLDPLRTGKIRIIDILSCGFLDELLELREENWSKESQKKNWFSVPSALHIYSSYLELDKDHNGLLSRQEITGYKSGALTSVFLDRVFQDAFTYNGEMDYKGYLNFVLATENRHEPQSLRYLFRFLDIKNQGYLDSFTINYFSRAVADRLPKEQQQMVSMEDIKDEIFDMIKPEDPSKITLKDIIRSKMGHIIVNILVDFNGFWSYEFRETLATNSISDNNFNESFVTN</sequence>
<dbReference type="Gene3D" id="1.10.238.220">
    <property type="match status" value="1"/>
</dbReference>
<evidence type="ECO:0000256" key="2">
    <source>
        <dbReference type="ARBA" id="ARBA00022490"/>
    </source>
</evidence>
<accession>A0A2H8U0V6</accession>
<evidence type="ECO:0000256" key="1">
    <source>
        <dbReference type="ARBA" id="ARBA00004496"/>
    </source>
</evidence>
<dbReference type="CDD" id="cd21505">
    <property type="entry name" value="PPP2R3C"/>
    <property type="match status" value="1"/>
</dbReference>
<dbReference type="PANTHER" id="PTHR12085:SF3">
    <property type="entry name" value="SERINE_THREONINE-PROTEIN PHOSPHATASE 2A REGULATORY SUBUNIT B'' SUBUNIT GAMMA"/>
    <property type="match status" value="1"/>
</dbReference>
<proteinExistence type="predicted"/>
<name>A0A2H8U0V6_9HEMI</name>
<dbReference type="InterPro" id="IPR011992">
    <property type="entry name" value="EF-hand-dom_pair"/>
</dbReference>
<dbReference type="InterPro" id="IPR018247">
    <property type="entry name" value="EF_Hand_1_Ca_BS"/>
</dbReference>